<sequence>MPGFQNFRCVRIILGGIEAMHMIRKGQMSAPKRAVRLPLSNSIPRSHNRSFSVTLARPASLTATEPTDIRVMYASTDVFVALKTGGGPATWGAPTGGGDSSFVIAT</sequence>
<evidence type="ECO:0000313" key="2">
    <source>
        <dbReference type="Proteomes" id="UP000343317"/>
    </source>
</evidence>
<organism evidence="1 2">
    <name type="scientific">Pandoraea horticolens</name>
    <dbReference type="NCBI Taxonomy" id="2508298"/>
    <lineage>
        <taxon>Bacteria</taxon>
        <taxon>Pseudomonadati</taxon>
        <taxon>Pseudomonadota</taxon>
        <taxon>Betaproteobacteria</taxon>
        <taxon>Burkholderiales</taxon>
        <taxon>Burkholderiaceae</taxon>
        <taxon>Pandoraea</taxon>
    </lineage>
</organism>
<accession>A0A5E4WM09</accession>
<protein>
    <submittedName>
        <fullName evidence="1">Integrase</fullName>
    </submittedName>
</protein>
<dbReference type="Proteomes" id="UP000343317">
    <property type="component" value="Unassembled WGS sequence"/>
</dbReference>
<gene>
    <name evidence="1" type="ORF">PHO31112_03307</name>
</gene>
<dbReference type="AlphaFoldDB" id="A0A5E4WM09"/>
<dbReference type="EMBL" id="CABPSM010000010">
    <property type="protein sequence ID" value="VVE24624.1"/>
    <property type="molecule type" value="Genomic_DNA"/>
</dbReference>
<name>A0A5E4WM09_9BURK</name>
<reference evidence="1 2" key="1">
    <citation type="submission" date="2019-08" db="EMBL/GenBank/DDBJ databases">
        <authorList>
            <person name="Peeters C."/>
        </authorList>
    </citation>
    <scope>NUCLEOTIDE SEQUENCE [LARGE SCALE GENOMIC DNA]</scope>
    <source>
        <strain evidence="1 2">LMG 31112</strain>
    </source>
</reference>
<evidence type="ECO:0000313" key="1">
    <source>
        <dbReference type="EMBL" id="VVE24624.1"/>
    </source>
</evidence>
<keyword evidence="2" id="KW-1185">Reference proteome</keyword>
<proteinExistence type="predicted"/>